<dbReference type="RefSeq" id="WP_156104551.1">
    <property type="nucleotide sequence ID" value="NZ_JNUP01000023.1"/>
</dbReference>
<name>A0A098R0U2_9SPIO</name>
<comment type="caution">
    <text evidence="1">The sequence shown here is derived from an EMBL/GenBank/DDBJ whole genome shotgun (WGS) entry which is preliminary data.</text>
</comment>
<evidence type="ECO:0000313" key="1">
    <source>
        <dbReference type="EMBL" id="KGE73614.1"/>
    </source>
</evidence>
<dbReference type="Proteomes" id="UP000029692">
    <property type="component" value="Unassembled WGS sequence"/>
</dbReference>
<organism evidence="1 2">
    <name type="scientific">Spirochaeta lutea</name>
    <dbReference type="NCBI Taxonomy" id="1480694"/>
    <lineage>
        <taxon>Bacteria</taxon>
        <taxon>Pseudomonadati</taxon>
        <taxon>Spirochaetota</taxon>
        <taxon>Spirochaetia</taxon>
        <taxon>Spirochaetales</taxon>
        <taxon>Spirochaetaceae</taxon>
        <taxon>Spirochaeta</taxon>
    </lineage>
</organism>
<protein>
    <submittedName>
        <fullName evidence="1">Uncharacterized protein</fullName>
    </submittedName>
</protein>
<accession>A0A098R0U2</accession>
<keyword evidence="2" id="KW-1185">Reference proteome</keyword>
<dbReference type="EMBL" id="JNUP01000023">
    <property type="protein sequence ID" value="KGE73614.1"/>
    <property type="molecule type" value="Genomic_DNA"/>
</dbReference>
<reference evidence="1 2" key="1">
    <citation type="submission" date="2014-05" db="EMBL/GenBank/DDBJ databases">
        <title>De novo Genome Sequence of Spirocheata sp.</title>
        <authorList>
            <person name="Shivani Y."/>
            <person name="Subhash Y."/>
            <person name="Tushar L."/>
            <person name="Sasikala C."/>
            <person name="Ramana C.V."/>
        </authorList>
    </citation>
    <scope>NUCLEOTIDE SEQUENCE [LARGE SCALE GENOMIC DNA]</scope>
    <source>
        <strain evidence="1 2">JC230</strain>
    </source>
</reference>
<sequence length="431" mass="48329">MVRRKRFSAFIKLLLTGLVGLGIGLFIARGTQESAPAAGRASGVEQNGYLDLETIGFVTPQHNGLEAVDSHPIDVFLPREDEPELLTRIRERATLGFIIHDLSPVWSNQQNKTLVTRLNQGELVTIIQLLPWSREGNEMIRYIQIEDRFGNRGIITSSSVVLLEEGAENTYLGVREVAQLTRVQNLPETSRVLMGRPTSQPVLIINSVPYLFDPRVVVEDINAQSWKYTVDLIAHDVWEGTEIRLSLTAPLEPDTGADMNHTFALWAVIGLSEDGVTIRFQRQELLPGKAVQTRFSNSLEILPQQSAGLPIMETSMIITTPENSQRLFGYYQPLAPSDEGTYLPRERQDWSIPFGVPLAVLQHNAALRRTPSLQGGLIQRLPRGTLVIPKQMSLPRGTVARQPGYWIAVELYEEPETQGWIWGEFLPRRNG</sequence>
<dbReference type="AlphaFoldDB" id="A0A098R0U2"/>
<gene>
    <name evidence="1" type="ORF">DC28_02940</name>
</gene>
<evidence type="ECO:0000313" key="2">
    <source>
        <dbReference type="Proteomes" id="UP000029692"/>
    </source>
</evidence>
<proteinExistence type="predicted"/>